<dbReference type="Proteomes" id="UP000039324">
    <property type="component" value="Unassembled WGS sequence"/>
</dbReference>
<proteinExistence type="predicted"/>
<reference evidence="1 3" key="1">
    <citation type="submission" date="2015-02" db="EMBL/GenBank/DDBJ databases">
        <authorList>
            <person name="Chooi Y.-H."/>
        </authorList>
    </citation>
    <scope>NUCLEOTIDE SEQUENCE [LARGE SCALE GENOMIC DNA]</scope>
    <source>
        <strain evidence="1">E3</strain>
    </source>
</reference>
<keyword evidence="3" id="KW-1185">Reference proteome</keyword>
<keyword evidence="2" id="KW-0496">Mitochondrion</keyword>
<evidence type="ECO:0000313" key="2">
    <source>
        <dbReference type="EMBL" id="SPQ94782.1"/>
    </source>
</evidence>
<dbReference type="Proteomes" id="UP000290189">
    <property type="component" value="Unassembled WGS sequence"/>
</dbReference>
<geneLocation type="mitochondrion" evidence="2"/>
<dbReference type="AlphaFoldDB" id="A0A0G4J5M6"/>
<organism evidence="1 3">
    <name type="scientific">Plasmodiophora brassicae</name>
    <name type="common">Clubroot disease agent</name>
    <dbReference type="NCBI Taxonomy" id="37360"/>
    <lineage>
        <taxon>Eukaryota</taxon>
        <taxon>Sar</taxon>
        <taxon>Rhizaria</taxon>
        <taxon>Endomyxa</taxon>
        <taxon>Phytomyxea</taxon>
        <taxon>Plasmodiophorida</taxon>
        <taxon>Plasmodiophoridae</taxon>
        <taxon>Plasmodiophora</taxon>
    </lineage>
</organism>
<dbReference type="EMBL" id="OVEO01000003">
    <property type="protein sequence ID" value="SPQ94782.1"/>
    <property type="molecule type" value="Genomic_DNA"/>
</dbReference>
<protein>
    <submittedName>
        <fullName evidence="1">Uncharacterized protein</fullName>
    </submittedName>
</protein>
<sequence length="591" mass="64320">MDGLVLVNFELHEEIGEECDATQSASLMLYAGVPTAELQSMLAAVFGITQASSIAAIQVQPDGHIVPLSYLSARPDAFASVDKYQTLQLMIVRSPMDTLLAHRPDSSHASTSAKQASTVGDLIPGSRPSLQIQTVDLAGAGAARDALFELLVSLTAPPVPLVNAAEQIALRARIESDDREVNQWYNEYRADGDMLALVRRLIAAANNDLNSMPPPSLELTLARIWILKEMSLLTQEECLALQDLARDQDSLIATVFIIYGGADVDEGVLASKLLDAINKNQVVESDSERDRQRLLQFRLQIVRDLNDAELLDDAEAEFVEAAIASHRPFIEDAFAEFAVSGDSGRLARAITGELNSNEVGGDSDRIQSTDWLLSRLADTHGLSDHWVRSLKALIGNRDEVALAAIDLFNQDCDWNELIDTLDRLLAYRAGEQKTAAGRTPLNAVNNGTVRMLSSSERRHLCQLADDLLKENLVDDSHWASLKALILRKDPVIEAAYSLYSNVNDWNEFADTSLRLACRSHQGPAHVADSVSYTDVLYALVASGAVPADGARRIVQAADAQDDTVAGVVGQYQADGNRTKLSENLIQLAKSI</sequence>
<gene>
    <name evidence="1" type="ORF">PBRA_002621</name>
    <name evidence="2" type="ORF">PLBR_LOCUS1997</name>
</gene>
<accession>A0A0G4J5M6</accession>
<reference evidence="2 4" key="2">
    <citation type="submission" date="2018-03" db="EMBL/GenBank/DDBJ databases">
        <authorList>
            <person name="Fogelqvist J."/>
        </authorList>
    </citation>
    <scope>NUCLEOTIDE SEQUENCE [LARGE SCALE GENOMIC DNA]</scope>
</reference>
<name>A0A0G4J5M6_PLABS</name>
<dbReference type="OrthoDB" id="78779at2759"/>
<evidence type="ECO:0000313" key="4">
    <source>
        <dbReference type="Proteomes" id="UP000290189"/>
    </source>
</evidence>
<evidence type="ECO:0000313" key="3">
    <source>
        <dbReference type="Proteomes" id="UP000039324"/>
    </source>
</evidence>
<dbReference type="EMBL" id="CDSF01000133">
    <property type="protein sequence ID" value="CEP02654.1"/>
    <property type="molecule type" value="Genomic_DNA"/>
</dbReference>
<evidence type="ECO:0000313" key="1">
    <source>
        <dbReference type="EMBL" id="CEP02654.1"/>
    </source>
</evidence>